<organism evidence="3 4">
    <name type="scientific">Methylobacterium gregans</name>
    <dbReference type="NCBI Taxonomy" id="374424"/>
    <lineage>
        <taxon>Bacteria</taxon>
        <taxon>Pseudomonadati</taxon>
        <taxon>Pseudomonadota</taxon>
        <taxon>Alphaproteobacteria</taxon>
        <taxon>Hyphomicrobiales</taxon>
        <taxon>Methylobacteriaceae</taxon>
        <taxon>Methylobacterium</taxon>
    </lineage>
</organism>
<evidence type="ECO:0000313" key="3">
    <source>
        <dbReference type="EMBL" id="GJD77715.1"/>
    </source>
</evidence>
<comment type="caution">
    <text evidence="3">The sequence shown here is derived from an EMBL/GenBank/DDBJ whole genome shotgun (WGS) entry which is preliminary data.</text>
</comment>
<feature type="transmembrane region" description="Helical" evidence="2">
    <location>
        <begin position="22"/>
        <end position="45"/>
    </location>
</feature>
<name>A0AA37M9R9_9HYPH</name>
<accession>A0AA37M9R9</accession>
<evidence type="ECO:0008006" key="5">
    <source>
        <dbReference type="Google" id="ProtNLM"/>
    </source>
</evidence>
<keyword evidence="4" id="KW-1185">Reference proteome</keyword>
<keyword evidence="2" id="KW-1133">Transmembrane helix</keyword>
<sequence length="231" mass="24714">MVARPEPALPEEGAETGRGSRAWLGVPLVLAAGWGAFLAYSAVFLTEDMPLRPPVVEREGPALDFPDPGPNAMQAARRVAYGLDDAARETGQAGLPGAGQGRTVPPHPAETRPIADPQAAPLAGHPVPLLLHERTDHIGVWGPNTAACGAPHRRRGYYQATITSERAQAGRTICTFHDGRRVGNAWVTGADCTDRGRRWSSQVRLVVDGDRLTWTSARGSTTYVRCSRRAG</sequence>
<evidence type="ECO:0000313" key="4">
    <source>
        <dbReference type="Proteomes" id="UP001055108"/>
    </source>
</evidence>
<gene>
    <name evidence="3" type="ORF">NBEOAGPD_0922</name>
</gene>
<evidence type="ECO:0000256" key="2">
    <source>
        <dbReference type="SAM" id="Phobius"/>
    </source>
</evidence>
<reference evidence="3" key="2">
    <citation type="submission" date="2021-08" db="EMBL/GenBank/DDBJ databases">
        <authorList>
            <person name="Tani A."/>
            <person name="Ola A."/>
            <person name="Ogura Y."/>
            <person name="Katsura K."/>
            <person name="Hayashi T."/>
        </authorList>
    </citation>
    <scope>NUCLEOTIDE SEQUENCE</scope>
    <source>
        <strain evidence="3">NBRC 103626</strain>
    </source>
</reference>
<proteinExistence type="predicted"/>
<dbReference type="EMBL" id="BPQM01000020">
    <property type="protein sequence ID" value="GJD77715.1"/>
    <property type="molecule type" value="Genomic_DNA"/>
</dbReference>
<evidence type="ECO:0000256" key="1">
    <source>
        <dbReference type="SAM" id="MobiDB-lite"/>
    </source>
</evidence>
<dbReference type="AlphaFoldDB" id="A0AA37M9R9"/>
<feature type="region of interest" description="Disordered" evidence="1">
    <location>
        <begin position="90"/>
        <end position="110"/>
    </location>
</feature>
<protein>
    <recommendedName>
        <fullName evidence="5">Peptidase inhibitor family I36 protein</fullName>
    </recommendedName>
</protein>
<keyword evidence="2" id="KW-0812">Transmembrane</keyword>
<reference evidence="3" key="1">
    <citation type="journal article" date="2016" name="Front. Microbiol.">
        <title>Genome Sequence of the Piezophilic, Mesophilic Sulfate-Reducing Bacterium Desulfovibrio indicus J2T.</title>
        <authorList>
            <person name="Cao J."/>
            <person name="Maignien L."/>
            <person name="Shao Z."/>
            <person name="Alain K."/>
            <person name="Jebbar M."/>
        </authorList>
    </citation>
    <scope>NUCLEOTIDE SEQUENCE</scope>
    <source>
        <strain evidence="3">NBRC 103626</strain>
    </source>
</reference>
<dbReference type="Proteomes" id="UP001055108">
    <property type="component" value="Unassembled WGS sequence"/>
</dbReference>
<keyword evidence="2" id="KW-0472">Membrane</keyword>